<dbReference type="GO" id="GO:0006935">
    <property type="term" value="P:chemotaxis"/>
    <property type="evidence" value="ECO:0007669"/>
    <property type="project" value="UniProtKB-KW"/>
</dbReference>
<dbReference type="EMBL" id="QPJJ01000006">
    <property type="protein sequence ID" value="RCW70716.1"/>
    <property type="molecule type" value="Genomic_DNA"/>
</dbReference>
<gene>
    <name evidence="12" type="ORF">DFR57_106113</name>
</gene>
<evidence type="ECO:0000256" key="5">
    <source>
        <dbReference type="ARBA" id="ARBA00022475"/>
    </source>
</evidence>
<dbReference type="GO" id="GO:0071973">
    <property type="term" value="P:bacterial-type flagellum-dependent cell motility"/>
    <property type="evidence" value="ECO:0007669"/>
    <property type="project" value="InterPro"/>
</dbReference>
<keyword evidence="7" id="KW-1005">Bacterial flagellum biogenesis</keyword>
<keyword evidence="9" id="KW-0472">Membrane</keyword>
<evidence type="ECO:0000256" key="11">
    <source>
        <dbReference type="SAM" id="Coils"/>
    </source>
</evidence>
<keyword evidence="6" id="KW-0145">Chemotaxis</keyword>
<dbReference type="GO" id="GO:0015031">
    <property type="term" value="P:protein transport"/>
    <property type="evidence" value="ECO:0007669"/>
    <property type="project" value="UniProtKB-KW"/>
</dbReference>
<reference evidence="12 13" key="1">
    <citation type="submission" date="2018-07" db="EMBL/GenBank/DDBJ databases">
        <title>Genomic Encyclopedia of Type Strains, Phase IV (KMG-IV): sequencing the most valuable type-strain genomes for metagenomic binning, comparative biology and taxonomic classification.</title>
        <authorList>
            <person name="Goeker M."/>
        </authorList>
    </citation>
    <scope>NUCLEOTIDE SEQUENCE [LARGE SCALE GENOMIC DNA]</scope>
    <source>
        <strain evidence="12 13">DSM 27696</strain>
    </source>
</reference>
<protein>
    <recommendedName>
        <fullName evidence="3">Flagellar FliJ protein</fullName>
    </recommendedName>
</protein>
<proteinExistence type="inferred from homology"/>
<dbReference type="Gene3D" id="1.10.287.1700">
    <property type="match status" value="1"/>
</dbReference>
<evidence type="ECO:0000256" key="4">
    <source>
        <dbReference type="ARBA" id="ARBA00022448"/>
    </source>
</evidence>
<evidence type="ECO:0000256" key="10">
    <source>
        <dbReference type="ARBA" id="ARBA00023225"/>
    </source>
</evidence>
<name>A0A368XU84_9BACI</name>
<dbReference type="InterPro" id="IPR012823">
    <property type="entry name" value="Flagell_FliJ"/>
</dbReference>
<dbReference type="Pfam" id="PF02050">
    <property type="entry name" value="FliJ"/>
    <property type="match status" value="1"/>
</dbReference>
<keyword evidence="10" id="KW-1006">Bacterial flagellum protein export</keyword>
<accession>A0A368XU84</accession>
<organism evidence="12 13">
    <name type="scientific">Saliterribacillus persicus</name>
    <dbReference type="NCBI Taxonomy" id="930114"/>
    <lineage>
        <taxon>Bacteria</taxon>
        <taxon>Bacillati</taxon>
        <taxon>Bacillota</taxon>
        <taxon>Bacilli</taxon>
        <taxon>Bacillales</taxon>
        <taxon>Bacillaceae</taxon>
        <taxon>Saliterribacillus</taxon>
    </lineage>
</organism>
<evidence type="ECO:0000256" key="9">
    <source>
        <dbReference type="ARBA" id="ARBA00023136"/>
    </source>
</evidence>
<dbReference type="NCBIfam" id="TIGR02473">
    <property type="entry name" value="flagell_FliJ"/>
    <property type="match status" value="1"/>
</dbReference>
<evidence type="ECO:0000256" key="1">
    <source>
        <dbReference type="ARBA" id="ARBA00004413"/>
    </source>
</evidence>
<comment type="subcellular location">
    <subcellularLocation>
        <location evidence="1">Cell membrane</location>
        <topology evidence="1">Peripheral membrane protein</topology>
        <orientation evidence="1">Cytoplasmic side</orientation>
    </subcellularLocation>
</comment>
<evidence type="ECO:0000256" key="7">
    <source>
        <dbReference type="ARBA" id="ARBA00022795"/>
    </source>
</evidence>
<keyword evidence="11" id="KW-0175">Coiled coil</keyword>
<sequence length="150" mass="18382">MMAKEMVYEKILSFRETEKNEAQMHYQTSMEKFEAVALKLVDLLQKKEKYEEQYYRYLERNTDVSTINMYYNYLRKIEEDISQVQRKVNKARDDMNKKQDHLTTQHVEVKKIEKIIDRKRLQLLEHEEFEERKMMDDISTRQFLGNKGRG</sequence>
<comment type="similarity">
    <text evidence="2">Belongs to the FliJ family.</text>
</comment>
<dbReference type="AlphaFoldDB" id="A0A368XU84"/>
<keyword evidence="12" id="KW-0966">Cell projection</keyword>
<dbReference type="GO" id="GO:0044781">
    <property type="term" value="P:bacterial-type flagellum organization"/>
    <property type="evidence" value="ECO:0007669"/>
    <property type="project" value="UniProtKB-KW"/>
</dbReference>
<keyword evidence="4" id="KW-0813">Transport</keyword>
<evidence type="ECO:0000313" key="13">
    <source>
        <dbReference type="Proteomes" id="UP000252585"/>
    </source>
</evidence>
<evidence type="ECO:0000256" key="8">
    <source>
        <dbReference type="ARBA" id="ARBA00022927"/>
    </source>
</evidence>
<dbReference type="Proteomes" id="UP000252585">
    <property type="component" value="Unassembled WGS sequence"/>
</dbReference>
<keyword evidence="13" id="KW-1185">Reference proteome</keyword>
<dbReference type="GO" id="GO:0009288">
    <property type="term" value="C:bacterial-type flagellum"/>
    <property type="evidence" value="ECO:0007669"/>
    <property type="project" value="InterPro"/>
</dbReference>
<evidence type="ECO:0000256" key="2">
    <source>
        <dbReference type="ARBA" id="ARBA00010004"/>
    </source>
</evidence>
<feature type="coiled-coil region" evidence="11">
    <location>
        <begin position="33"/>
        <end position="101"/>
    </location>
</feature>
<comment type="caution">
    <text evidence="12">The sequence shown here is derived from an EMBL/GenBank/DDBJ whole genome shotgun (WGS) entry which is preliminary data.</text>
</comment>
<evidence type="ECO:0000256" key="3">
    <source>
        <dbReference type="ARBA" id="ARBA00020392"/>
    </source>
</evidence>
<keyword evidence="12" id="KW-0282">Flagellum</keyword>
<dbReference type="OrthoDB" id="2968361at2"/>
<dbReference type="InterPro" id="IPR053716">
    <property type="entry name" value="Flag_assembly_chemotaxis_eff"/>
</dbReference>
<keyword evidence="12" id="KW-0969">Cilium</keyword>
<dbReference type="GO" id="GO:0005886">
    <property type="term" value="C:plasma membrane"/>
    <property type="evidence" value="ECO:0007669"/>
    <property type="project" value="UniProtKB-SubCell"/>
</dbReference>
<evidence type="ECO:0000313" key="12">
    <source>
        <dbReference type="EMBL" id="RCW70716.1"/>
    </source>
</evidence>
<keyword evidence="8" id="KW-0653">Protein transport</keyword>
<evidence type="ECO:0000256" key="6">
    <source>
        <dbReference type="ARBA" id="ARBA00022500"/>
    </source>
</evidence>
<keyword evidence="5" id="KW-1003">Cell membrane</keyword>